<evidence type="ECO:0000259" key="1">
    <source>
        <dbReference type="PROSITE" id="PS50043"/>
    </source>
</evidence>
<organism evidence="2 3">
    <name type="scientific">Runella defluvii</name>
    <dbReference type="NCBI Taxonomy" id="370973"/>
    <lineage>
        <taxon>Bacteria</taxon>
        <taxon>Pseudomonadati</taxon>
        <taxon>Bacteroidota</taxon>
        <taxon>Cytophagia</taxon>
        <taxon>Cytophagales</taxon>
        <taxon>Spirosomataceae</taxon>
        <taxon>Runella</taxon>
    </lineage>
</organism>
<keyword evidence="2" id="KW-0238">DNA-binding</keyword>
<dbReference type="RefSeq" id="WP_183978480.1">
    <property type="nucleotide sequence ID" value="NZ_JACIBY010000014.1"/>
</dbReference>
<gene>
    <name evidence="2" type="ORF">FHS57_005088</name>
</gene>
<dbReference type="InterPro" id="IPR025669">
    <property type="entry name" value="AAA_dom"/>
</dbReference>
<dbReference type="Pfam" id="PF00196">
    <property type="entry name" value="GerE"/>
    <property type="match status" value="1"/>
</dbReference>
<keyword evidence="2" id="KW-0966">Cell projection</keyword>
<dbReference type="NCBIfam" id="NF047398">
    <property type="entry name" value="AAA_KGGVGR"/>
    <property type="match status" value="1"/>
</dbReference>
<dbReference type="Pfam" id="PF13614">
    <property type="entry name" value="AAA_31"/>
    <property type="match status" value="1"/>
</dbReference>
<dbReference type="SUPFAM" id="SSF52540">
    <property type="entry name" value="P-loop containing nucleoside triphosphate hydrolases"/>
    <property type="match status" value="1"/>
</dbReference>
<evidence type="ECO:0000313" key="2">
    <source>
        <dbReference type="EMBL" id="MBB3841067.1"/>
    </source>
</evidence>
<dbReference type="Proteomes" id="UP000541352">
    <property type="component" value="Unassembled WGS sequence"/>
</dbReference>
<dbReference type="Gene3D" id="3.40.50.300">
    <property type="entry name" value="P-loop containing nucleotide triphosphate hydrolases"/>
    <property type="match status" value="1"/>
</dbReference>
<dbReference type="InterPro" id="IPR050678">
    <property type="entry name" value="DNA_Partitioning_ATPase"/>
</dbReference>
<comment type="caution">
    <text evidence="2">The sequence shown here is derived from an EMBL/GenBank/DDBJ whole genome shotgun (WGS) entry which is preliminary data.</text>
</comment>
<keyword evidence="2" id="KW-0969">Cilium</keyword>
<evidence type="ECO:0000313" key="3">
    <source>
        <dbReference type="Proteomes" id="UP000541352"/>
    </source>
</evidence>
<dbReference type="PANTHER" id="PTHR13696:SF52">
    <property type="entry name" value="PARA FAMILY PROTEIN CT_582"/>
    <property type="match status" value="1"/>
</dbReference>
<dbReference type="PROSITE" id="PS50043">
    <property type="entry name" value="HTH_LUXR_2"/>
    <property type="match status" value="1"/>
</dbReference>
<dbReference type="GO" id="GO:0007165">
    <property type="term" value="P:signal transduction"/>
    <property type="evidence" value="ECO:0007669"/>
    <property type="project" value="InterPro"/>
</dbReference>
<dbReference type="PANTHER" id="PTHR13696">
    <property type="entry name" value="P-LOOP CONTAINING NUCLEOSIDE TRIPHOSPHATE HYDROLASE"/>
    <property type="match status" value="1"/>
</dbReference>
<sequence length="534" mass="61891">MEGKIVTFYSYKGGVGRSMALANIAVLMKRWGYNVLILDWDLEAPGLENFFKDYISLEEFQQKEGIVDLLLKYTENSPIDWHDIVQNIPFESNQKGRLDMITAGLRHEEYFANVRKFDFNSFYTEHEGGAYIETLREQWKSNYDFVLVDSRTGVTDIGGVCTVQLPDIVVLLFTATEQSLQGILRVGKKINASLKKLPVERYHISILPIPSRFENLTEFKIGQEWLERFSKDLLPLVEDWLPEEYGTPIRFKALIEFFKIPYIPYFSFGEKLPVIEQGTNDTTGIGYAYENLSLLLANDLQDTELLFTNRDILFTKVNKIRNNIYKTVQYDVFIARKSQDAHLAKNLYDFLTNKGLKVFDADHSLPEMGNVDYSRAIDEALVNTEHLIVMGSSVENITSPWVEAEWRFFLNRKRSGQAKGNLLTVVTNTLKIDELPPSLQNYEVFSMNIRNFDTIYLFVSPQLSDYLRKNQIFLSDREKELLKLISHGLTSNEIATEMNLSKYTIEEYRMMLMKKFKAKNSTHLVKLAYEHEVL</sequence>
<protein>
    <submittedName>
        <fullName evidence="2">DNA-binding NarL/FixJ family response regulator/MinD-like ATPase involved in chromosome partitioning or flagellar assembly</fullName>
    </submittedName>
</protein>
<proteinExistence type="predicted"/>
<dbReference type="CDD" id="cd06170">
    <property type="entry name" value="LuxR_C_like"/>
    <property type="match status" value="1"/>
</dbReference>
<name>A0A7W6ET02_9BACT</name>
<feature type="domain" description="HTH luxR-type" evidence="1">
    <location>
        <begin position="467"/>
        <end position="532"/>
    </location>
</feature>
<dbReference type="InterPro" id="IPR016032">
    <property type="entry name" value="Sig_transdc_resp-reg_C-effctor"/>
</dbReference>
<dbReference type="InterPro" id="IPR000792">
    <property type="entry name" value="Tscrpt_reg_LuxR_C"/>
</dbReference>
<accession>A0A7W6ET02</accession>
<dbReference type="Gene3D" id="1.10.10.10">
    <property type="entry name" value="Winged helix-like DNA-binding domain superfamily/Winged helix DNA-binding domain"/>
    <property type="match status" value="1"/>
</dbReference>
<keyword evidence="3" id="KW-1185">Reference proteome</keyword>
<dbReference type="InterPro" id="IPR027417">
    <property type="entry name" value="P-loop_NTPase"/>
</dbReference>
<keyword evidence="2" id="KW-0282">Flagellum</keyword>
<dbReference type="InterPro" id="IPR035897">
    <property type="entry name" value="Toll_tir_struct_dom_sf"/>
</dbReference>
<dbReference type="PRINTS" id="PR00038">
    <property type="entry name" value="HTHLUXR"/>
</dbReference>
<dbReference type="Pfam" id="PF13676">
    <property type="entry name" value="TIR_2"/>
    <property type="match status" value="1"/>
</dbReference>
<dbReference type="AlphaFoldDB" id="A0A7W6ET02"/>
<dbReference type="SUPFAM" id="SSF52200">
    <property type="entry name" value="Toll/Interleukin receptor TIR domain"/>
    <property type="match status" value="1"/>
</dbReference>
<dbReference type="Gene3D" id="3.40.50.10140">
    <property type="entry name" value="Toll/interleukin-1 receptor homology (TIR) domain"/>
    <property type="match status" value="1"/>
</dbReference>
<dbReference type="InterPro" id="IPR036388">
    <property type="entry name" value="WH-like_DNA-bd_sf"/>
</dbReference>
<dbReference type="EMBL" id="JACIBY010000014">
    <property type="protein sequence ID" value="MBB3841067.1"/>
    <property type="molecule type" value="Genomic_DNA"/>
</dbReference>
<dbReference type="SUPFAM" id="SSF46894">
    <property type="entry name" value="C-terminal effector domain of the bipartite response regulators"/>
    <property type="match status" value="1"/>
</dbReference>
<reference evidence="2 3" key="1">
    <citation type="submission" date="2020-08" db="EMBL/GenBank/DDBJ databases">
        <title>Genomic Encyclopedia of Type Strains, Phase IV (KMG-IV): sequencing the most valuable type-strain genomes for metagenomic binning, comparative biology and taxonomic classification.</title>
        <authorList>
            <person name="Goeker M."/>
        </authorList>
    </citation>
    <scope>NUCLEOTIDE SEQUENCE [LARGE SCALE GENOMIC DNA]</scope>
    <source>
        <strain evidence="2 3">DSM 17976</strain>
    </source>
</reference>
<dbReference type="SMART" id="SM00421">
    <property type="entry name" value="HTH_LUXR"/>
    <property type="match status" value="1"/>
</dbReference>
<dbReference type="GO" id="GO:0003677">
    <property type="term" value="F:DNA binding"/>
    <property type="evidence" value="ECO:0007669"/>
    <property type="project" value="UniProtKB-KW"/>
</dbReference>
<dbReference type="GO" id="GO:0006355">
    <property type="term" value="P:regulation of DNA-templated transcription"/>
    <property type="evidence" value="ECO:0007669"/>
    <property type="project" value="InterPro"/>
</dbReference>
<dbReference type="InterPro" id="IPR000157">
    <property type="entry name" value="TIR_dom"/>
</dbReference>